<dbReference type="PROSITE" id="PS51192">
    <property type="entry name" value="HELICASE_ATP_BIND_1"/>
    <property type="match status" value="1"/>
</dbReference>
<dbReference type="InterPro" id="IPR005259">
    <property type="entry name" value="PriA"/>
</dbReference>
<comment type="subunit">
    <text evidence="12">Component of the replication restart primosome.</text>
</comment>
<keyword evidence="2 12" id="KW-0235">DNA replication</keyword>
<evidence type="ECO:0000256" key="6">
    <source>
        <dbReference type="ARBA" id="ARBA00022806"/>
    </source>
</evidence>
<dbReference type="GO" id="GO:0006269">
    <property type="term" value="P:DNA replication, synthesis of primer"/>
    <property type="evidence" value="ECO:0007669"/>
    <property type="project" value="UniProtKB-KW"/>
</dbReference>
<dbReference type="GO" id="GO:0003677">
    <property type="term" value="F:DNA binding"/>
    <property type="evidence" value="ECO:0007669"/>
    <property type="project" value="UniProtKB-UniRule"/>
</dbReference>
<dbReference type="InterPro" id="IPR001650">
    <property type="entry name" value="Helicase_C-like"/>
</dbReference>
<dbReference type="AlphaFoldDB" id="A0A538T3Y8"/>
<keyword evidence="6 12" id="KW-0347">Helicase</keyword>
<feature type="binding site" evidence="12">
    <location>
        <position position="385"/>
    </location>
    <ligand>
        <name>Zn(2+)</name>
        <dbReference type="ChEBI" id="CHEBI:29105"/>
        <label>2</label>
    </ligand>
</feature>
<feature type="domain" description="Helicase ATP-binding" evidence="13">
    <location>
        <begin position="145"/>
        <end position="311"/>
    </location>
</feature>
<feature type="binding site" evidence="12">
    <location>
        <position position="388"/>
    </location>
    <ligand>
        <name>Zn(2+)</name>
        <dbReference type="ChEBI" id="CHEBI:29105"/>
        <label>2</label>
    </ligand>
</feature>
<dbReference type="GO" id="GO:0016887">
    <property type="term" value="F:ATP hydrolysis activity"/>
    <property type="evidence" value="ECO:0007669"/>
    <property type="project" value="RHEA"/>
</dbReference>
<dbReference type="InterPro" id="IPR027417">
    <property type="entry name" value="P-loop_NTPase"/>
</dbReference>
<name>A0A538T3Y8_UNCEI</name>
<dbReference type="GO" id="GO:1990077">
    <property type="term" value="C:primosome complex"/>
    <property type="evidence" value="ECO:0007669"/>
    <property type="project" value="UniProtKB-UniRule"/>
</dbReference>
<dbReference type="SMART" id="SM00487">
    <property type="entry name" value="DEXDc"/>
    <property type="match status" value="1"/>
</dbReference>
<dbReference type="PROSITE" id="PS51194">
    <property type="entry name" value="HELICASE_CTER"/>
    <property type="match status" value="1"/>
</dbReference>
<evidence type="ECO:0000256" key="1">
    <source>
        <dbReference type="ARBA" id="ARBA00022515"/>
    </source>
</evidence>
<dbReference type="InterPro" id="IPR041222">
    <property type="entry name" value="PriA_3primeBD"/>
</dbReference>
<evidence type="ECO:0000256" key="3">
    <source>
        <dbReference type="ARBA" id="ARBA00022723"/>
    </source>
</evidence>
<keyword evidence="1 12" id="KW-0639">Primosome</keyword>
<evidence type="ECO:0000256" key="11">
    <source>
        <dbReference type="ARBA" id="ARBA00048988"/>
    </source>
</evidence>
<feature type="binding site" evidence="12">
    <location>
        <position position="416"/>
    </location>
    <ligand>
        <name>Zn(2+)</name>
        <dbReference type="ChEBI" id="CHEBI:29105"/>
        <label>1</label>
    </ligand>
</feature>
<feature type="binding site" evidence="12">
    <location>
        <position position="376"/>
    </location>
    <ligand>
        <name>Zn(2+)</name>
        <dbReference type="ChEBI" id="CHEBI:29105"/>
        <label>1</label>
    </ligand>
</feature>
<dbReference type="Pfam" id="PF00271">
    <property type="entry name" value="Helicase_C"/>
    <property type="match status" value="1"/>
</dbReference>
<dbReference type="GO" id="GO:0006310">
    <property type="term" value="P:DNA recombination"/>
    <property type="evidence" value="ECO:0007669"/>
    <property type="project" value="InterPro"/>
</dbReference>
<evidence type="ECO:0000313" key="15">
    <source>
        <dbReference type="EMBL" id="TMQ58352.1"/>
    </source>
</evidence>
<protein>
    <recommendedName>
        <fullName evidence="12">Replication restart protein PriA</fullName>
    </recommendedName>
    <alternativeName>
        <fullName evidence="12">ATP-dependent DNA helicase PriA</fullName>
        <ecNumber evidence="12">5.6.2.4</ecNumber>
    </alternativeName>
    <alternativeName>
        <fullName evidence="12">DNA 3'-5' helicase PriA</fullName>
    </alternativeName>
</protein>
<dbReference type="InterPro" id="IPR014001">
    <property type="entry name" value="Helicase_ATP-bd"/>
</dbReference>
<dbReference type="Pfam" id="PF18074">
    <property type="entry name" value="PriA_C"/>
    <property type="match status" value="1"/>
</dbReference>
<reference evidence="15 16" key="1">
    <citation type="journal article" date="2019" name="Nat. Microbiol.">
        <title>Mediterranean grassland soil C-N compound turnover is dependent on rainfall and depth, and is mediated by genomically divergent microorganisms.</title>
        <authorList>
            <person name="Diamond S."/>
            <person name="Andeer P.F."/>
            <person name="Li Z."/>
            <person name="Crits-Christoph A."/>
            <person name="Burstein D."/>
            <person name="Anantharaman K."/>
            <person name="Lane K.R."/>
            <person name="Thomas B.C."/>
            <person name="Pan C."/>
            <person name="Northen T.R."/>
            <person name="Banfield J.F."/>
        </authorList>
    </citation>
    <scope>NUCLEOTIDE SEQUENCE [LARGE SCALE GENOMIC DNA]</scope>
    <source>
        <strain evidence="15">WS_6</strain>
    </source>
</reference>
<comment type="catalytic activity">
    <reaction evidence="11 12">
        <text>ATP + H2O = ADP + phosphate + H(+)</text>
        <dbReference type="Rhea" id="RHEA:13065"/>
        <dbReference type="ChEBI" id="CHEBI:15377"/>
        <dbReference type="ChEBI" id="CHEBI:15378"/>
        <dbReference type="ChEBI" id="CHEBI:30616"/>
        <dbReference type="ChEBI" id="CHEBI:43474"/>
        <dbReference type="ChEBI" id="CHEBI:456216"/>
        <dbReference type="EC" id="5.6.2.4"/>
    </reaction>
</comment>
<evidence type="ECO:0000259" key="13">
    <source>
        <dbReference type="PROSITE" id="PS51192"/>
    </source>
</evidence>
<evidence type="ECO:0000256" key="10">
    <source>
        <dbReference type="ARBA" id="ARBA00023235"/>
    </source>
</evidence>
<keyword evidence="4 12" id="KW-0547">Nucleotide-binding</keyword>
<dbReference type="PANTHER" id="PTHR30580">
    <property type="entry name" value="PRIMOSOMAL PROTEIN N"/>
    <property type="match status" value="1"/>
</dbReference>
<dbReference type="Pfam" id="PF18319">
    <property type="entry name" value="Zn_ribbon_PriA"/>
    <property type="match status" value="1"/>
</dbReference>
<evidence type="ECO:0000256" key="5">
    <source>
        <dbReference type="ARBA" id="ARBA00022801"/>
    </source>
</evidence>
<dbReference type="SUPFAM" id="SSF52540">
    <property type="entry name" value="P-loop containing nucleoside triphosphate hydrolases"/>
    <property type="match status" value="2"/>
</dbReference>
<dbReference type="SMART" id="SM00490">
    <property type="entry name" value="HELICc"/>
    <property type="match status" value="1"/>
</dbReference>
<evidence type="ECO:0000256" key="7">
    <source>
        <dbReference type="ARBA" id="ARBA00022833"/>
    </source>
</evidence>
<gene>
    <name evidence="12 15" type="primary">priA</name>
    <name evidence="15" type="ORF">E6K76_08210</name>
</gene>
<dbReference type="GO" id="GO:0006270">
    <property type="term" value="P:DNA replication initiation"/>
    <property type="evidence" value="ECO:0007669"/>
    <property type="project" value="TreeGrafter"/>
</dbReference>
<comment type="function">
    <text evidence="12">Initiates the restart of stalled replication forks, which reloads the replicative helicase on sites other than the origin of replication. Recognizes and binds to abandoned replication forks and remodels them to uncover a helicase loading site. Promotes assembly of the primosome at these replication forks.</text>
</comment>
<dbReference type="HAMAP" id="MF_00983">
    <property type="entry name" value="PriA"/>
    <property type="match status" value="1"/>
</dbReference>
<dbReference type="Proteomes" id="UP000316852">
    <property type="component" value="Unassembled WGS sequence"/>
</dbReference>
<dbReference type="GO" id="GO:0008270">
    <property type="term" value="F:zinc ion binding"/>
    <property type="evidence" value="ECO:0007669"/>
    <property type="project" value="UniProtKB-UniRule"/>
</dbReference>
<evidence type="ECO:0000256" key="8">
    <source>
        <dbReference type="ARBA" id="ARBA00022840"/>
    </source>
</evidence>
<dbReference type="InterPro" id="IPR042115">
    <property type="entry name" value="PriA_3primeBD_sf"/>
</dbReference>
<keyword evidence="3 12" id="KW-0479">Metal-binding</keyword>
<dbReference type="EC" id="5.6.2.4" evidence="12"/>
<dbReference type="GO" id="GO:0006302">
    <property type="term" value="P:double-strand break repair"/>
    <property type="evidence" value="ECO:0007669"/>
    <property type="project" value="InterPro"/>
</dbReference>
<dbReference type="CDD" id="cd18804">
    <property type="entry name" value="SF2_C_priA"/>
    <property type="match status" value="1"/>
</dbReference>
<sequence length="671" mass="73831">MALVRVAVPIPLAREEALVYEIPEEETPEVGLRVLVPVGARRVWGTVLGVEATPPEFRVRRISGIPEPRLVVTPELLDLCRWVADYYAANLSDVLQAAVPSPTGLTRRAARGPAEEAAAWLAVAPPRREELNEEQLAALVALEEALRTREFRAFLLFGVTGSGKTAVYLHAAAEALKLGGQTLILVPEIALSPQTLDSFRRAGFERVALYHSTLRPRERADVWRAAAAGEIDLVVGTRSAVFLPFRNLRLAVVDEEQDGAYKQDDAPRYHARDVALVRAQRLGGTVILASATPSLESFARVKRGQCGLLRLTRRIDGRPLPTVRITDLRHRAASAPAGGSRYLTPPLVLAMAKTLERREQAILFLNRRGHSTYLQCRGCGDVARCERCDVSLTVHLEDQSLRCHYCGAERKLTPACAGCGASNLWFGGVGIQRIEREVARLFPKARIARLDFDATRKRGSAAAILSAFRAGGTDFLLGTQMVAKGFDFPMVTLVGIIVADLQLYLPDFRAAERTFQLLTQVAGRAGRGERAGEVILQTYDPEHPALRCAAAQDFEMFFDQEAAERRELCYPPFGHLVEIEIRGAKKERVIREAGMIRDTLAALARGVEVELLGPAPKPIARIQGAERWHILIRSGSRKTLQTYLKGAVPALRARARTGLRVSVDVDPRHVL</sequence>
<dbReference type="InterPro" id="IPR040498">
    <property type="entry name" value="PriA_CRR"/>
</dbReference>
<evidence type="ECO:0000256" key="12">
    <source>
        <dbReference type="HAMAP-Rule" id="MF_00983"/>
    </source>
</evidence>
<organism evidence="15 16">
    <name type="scientific">Eiseniibacteriota bacterium</name>
    <dbReference type="NCBI Taxonomy" id="2212470"/>
    <lineage>
        <taxon>Bacteria</taxon>
        <taxon>Candidatus Eiseniibacteriota</taxon>
    </lineage>
</organism>
<dbReference type="Gene3D" id="3.40.50.300">
    <property type="entry name" value="P-loop containing nucleotide triphosphate hydrolases"/>
    <property type="match status" value="2"/>
</dbReference>
<keyword evidence="10 12" id="KW-0413">Isomerase</keyword>
<keyword evidence="8 12" id="KW-0067">ATP-binding</keyword>
<feature type="binding site" evidence="12">
    <location>
        <position position="406"/>
    </location>
    <ligand>
        <name>Zn(2+)</name>
        <dbReference type="ChEBI" id="CHEBI:29105"/>
        <label>2</label>
    </ligand>
</feature>
<dbReference type="InterPro" id="IPR011545">
    <property type="entry name" value="DEAD/DEAH_box_helicase_dom"/>
</dbReference>
<comment type="cofactor">
    <cofactor evidence="12">
        <name>Zn(2+)</name>
        <dbReference type="ChEBI" id="CHEBI:29105"/>
    </cofactor>
    <text evidence="12">Binds 2 zinc ions per subunit.</text>
</comment>
<feature type="domain" description="Helicase C-terminal" evidence="14">
    <location>
        <begin position="411"/>
        <end position="569"/>
    </location>
</feature>
<dbReference type="FunFam" id="3.40.50.300:FF:000489">
    <property type="entry name" value="Primosome assembly protein PriA"/>
    <property type="match status" value="1"/>
</dbReference>
<comment type="caution">
    <text evidence="15">The sequence shown here is derived from an EMBL/GenBank/DDBJ whole genome shotgun (WGS) entry which is preliminary data.</text>
</comment>
<dbReference type="GO" id="GO:0043138">
    <property type="term" value="F:3'-5' DNA helicase activity"/>
    <property type="evidence" value="ECO:0007669"/>
    <property type="project" value="UniProtKB-EC"/>
</dbReference>
<evidence type="ECO:0000313" key="16">
    <source>
        <dbReference type="Proteomes" id="UP000316852"/>
    </source>
</evidence>
<dbReference type="PANTHER" id="PTHR30580:SF0">
    <property type="entry name" value="PRIMOSOMAL PROTEIN N"/>
    <property type="match status" value="1"/>
</dbReference>
<keyword evidence="7 12" id="KW-0862">Zinc</keyword>
<comment type="similarity">
    <text evidence="12">Belongs to the helicase family. PriA subfamily.</text>
</comment>
<dbReference type="NCBIfam" id="TIGR00595">
    <property type="entry name" value="priA"/>
    <property type="match status" value="1"/>
</dbReference>
<dbReference type="Gene3D" id="3.40.1440.60">
    <property type="entry name" value="PriA, 3(prime) DNA-binding domain"/>
    <property type="match status" value="1"/>
</dbReference>
<dbReference type="InterPro" id="IPR041236">
    <property type="entry name" value="PriA_C"/>
</dbReference>
<evidence type="ECO:0000256" key="9">
    <source>
        <dbReference type="ARBA" id="ARBA00023125"/>
    </source>
</evidence>
<dbReference type="Pfam" id="PF00270">
    <property type="entry name" value="DEAD"/>
    <property type="match status" value="1"/>
</dbReference>
<dbReference type="CDD" id="cd17929">
    <property type="entry name" value="DEXHc_priA"/>
    <property type="match status" value="1"/>
</dbReference>
<keyword evidence="9 12" id="KW-0238">DNA-binding</keyword>
<keyword evidence="5 12" id="KW-0378">Hydrolase</keyword>
<evidence type="ECO:0000256" key="2">
    <source>
        <dbReference type="ARBA" id="ARBA00022705"/>
    </source>
</evidence>
<proteinExistence type="inferred from homology"/>
<comment type="catalytic activity">
    <reaction evidence="12">
        <text>Couples ATP hydrolysis with the unwinding of duplex DNA by translocating in the 3'-5' direction.</text>
        <dbReference type="EC" id="5.6.2.4"/>
    </reaction>
</comment>
<evidence type="ECO:0000256" key="4">
    <source>
        <dbReference type="ARBA" id="ARBA00022741"/>
    </source>
</evidence>
<dbReference type="GO" id="GO:0005524">
    <property type="term" value="F:ATP binding"/>
    <property type="evidence" value="ECO:0007669"/>
    <property type="project" value="UniProtKB-UniRule"/>
</dbReference>
<dbReference type="Pfam" id="PF17764">
    <property type="entry name" value="PriA_3primeBD"/>
    <property type="match status" value="1"/>
</dbReference>
<feature type="binding site" evidence="12">
    <location>
        <position position="379"/>
    </location>
    <ligand>
        <name>Zn(2+)</name>
        <dbReference type="ChEBI" id="CHEBI:29105"/>
        <label>1</label>
    </ligand>
</feature>
<accession>A0A538T3Y8</accession>
<dbReference type="EMBL" id="VBOW01000036">
    <property type="protein sequence ID" value="TMQ58352.1"/>
    <property type="molecule type" value="Genomic_DNA"/>
</dbReference>
<evidence type="ECO:0000259" key="14">
    <source>
        <dbReference type="PROSITE" id="PS51194"/>
    </source>
</evidence>
<feature type="binding site" evidence="12">
    <location>
        <position position="403"/>
    </location>
    <ligand>
        <name>Zn(2+)</name>
        <dbReference type="ChEBI" id="CHEBI:29105"/>
        <label>2</label>
    </ligand>
</feature>
<feature type="binding site" evidence="12">
    <location>
        <position position="419"/>
    </location>
    <ligand>
        <name>Zn(2+)</name>
        <dbReference type="ChEBI" id="CHEBI:29105"/>
        <label>1</label>
    </ligand>
</feature>